<dbReference type="Proteomes" id="UP000030518">
    <property type="component" value="Unassembled WGS sequence"/>
</dbReference>
<name>A0A0A2WKR7_9GAMM</name>
<reference evidence="2 3" key="1">
    <citation type="submission" date="2014-09" db="EMBL/GenBank/DDBJ databases">
        <title>Genome sequences of Lysobacter dokdonensis DS-58.</title>
        <authorList>
            <person name="Kim J.F."/>
            <person name="Kwak M.-J."/>
        </authorList>
    </citation>
    <scope>NUCLEOTIDE SEQUENCE [LARGE SCALE GENOMIC DNA]</scope>
    <source>
        <strain evidence="2 3">DS-58</strain>
    </source>
</reference>
<evidence type="ECO:0000313" key="2">
    <source>
        <dbReference type="EMBL" id="KGQ20771.1"/>
    </source>
</evidence>
<dbReference type="AlphaFoldDB" id="A0A0A2WKR7"/>
<proteinExistence type="predicted"/>
<dbReference type="EMBL" id="JRKJ01000002">
    <property type="protein sequence ID" value="KGQ20771.1"/>
    <property type="molecule type" value="Genomic_DNA"/>
</dbReference>
<comment type="caution">
    <text evidence="2">The sequence shown here is derived from an EMBL/GenBank/DDBJ whole genome shotgun (WGS) entry which is preliminary data.</text>
</comment>
<feature type="coiled-coil region" evidence="1">
    <location>
        <begin position="25"/>
        <end position="52"/>
    </location>
</feature>
<protein>
    <submittedName>
        <fullName evidence="2">Uncharacterized protein</fullName>
    </submittedName>
</protein>
<gene>
    <name evidence="2" type="ORF">LF41_1311</name>
</gene>
<evidence type="ECO:0000313" key="3">
    <source>
        <dbReference type="Proteomes" id="UP000030518"/>
    </source>
</evidence>
<keyword evidence="1" id="KW-0175">Coiled coil</keyword>
<sequence>MVHHFAETYGKQLKDGDVEGVITALRTIRANAKALEQAVEGLALRLMEALRDITYRGTPEFDDFDALCVEFRNRLPAASPSSMD</sequence>
<keyword evidence="3" id="KW-1185">Reference proteome</keyword>
<accession>A0A0A2WKR7</accession>
<evidence type="ECO:0000256" key="1">
    <source>
        <dbReference type="SAM" id="Coils"/>
    </source>
</evidence>
<organism evidence="2 3">
    <name type="scientific">Lysobacter dokdonensis DS-58</name>
    <dbReference type="NCBI Taxonomy" id="1300345"/>
    <lineage>
        <taxon>Bacteria</taxon>
        <taxon>Pseudomonadati</taxon>
        <taxon>Pseudomonadota</taxon>
        <taxon>Gammaproteobacteria</taxon>
        <taxon>Lysobacterales</taxon>
        <taxon>Lysobacteraceae</taxon>
        <taxon>Noviluteimonas</taxon>
    </lineage>
</organism>